<gene>
    <name evidence="3" type="ORF">LMG21510_00432</name>
</gene>
<dbReference type="Proteomes" id="UP000721236">
    <property type="component" value="Unassembled WGS sequence"/>
</dbReference>
<reference evidence="3 4" key="1">
    <citation type="submission" date="2021-08" db="EMBL/GenBank/DDBJ databases">
        <authorList>
            <person name="Peeters C."/>
        </authorList>
    </citation>
    <scope>NUCLEOTIDE SEQUENCE [LARGE SCALE GENOMIC DNA]</scope>
    <source>
        <strain evidence="3 4">LMG 21510</strain>
    </source>
</reference>
<dbReference type="PANTHER" id="PTHR46268:SF15">
    <property type="entry name" value="UNIVERSAL STRESS PROTEIN HP_0031"/>
    <property type="match status" value="1"/>
</dbReference>
<evidence type="ECO:0000313" key="3">
    <source>
        <dbReference type="EMBL" id="CAG9166564.1"/>
    </source>
</evidence>
<organism evidence="3 4">
    <name type="scientific">Cupriavidus respiraculi</name>
    <dbReference type="NCBI Taxonomy" id="195930"/>
    <lineage>
        <taxon>Bacteria</taxon>
        <taxon>Pseudomonadati</taxon>
        <taxon>Pseudomonadota</taxon>
        <taxon>Betaproteobacteria</taxon>
        <taxon>Burkholderiales</taxon>
        <taxon>Burkholderiaceae</taxon>
        <taxon>Cupriavidus</taxon>
    </lineage>
</organism>
<accession>A0ABN7XZP6</accession>
<comment type="similarity">
    <text evidence="1">Belongs to the universal stress protein A family.</text>
</comment>
<dbReference type="RefSeq" id="WP_224039310.1">
    <property type="nucleotide sequence ID" value="NZ_CAJZAH010000001.1"/>
</dbReference>
<name>A0ABN7XZP6_9BURK</name>
<dbReference type="InterPro" id="IPR014729">
    <property type="entry name" value="Rossmann-like_a/b/a_fold"/>
</dbReference>
<dbReference type="CDD" id="cd00293">
    <property type="entry name" value="USP-like"/>
    <property type="match status" value="1"/>
</dbReference>
<dbReference type="PANTHER" id="PTHR46268">
    <property type="entry name" value="STRESS RESPONSE PROTEIN NHAX"/>
    <property type="match status" value="1"/>
</dbReference>
<protein>
    <submittedName>
        <fullName evidence="3">Universal stress protein</fullName>
    </submittedName>
</protein>
<sequence>MYRKILLAVDGSLSSDLALIEASTLAKAMDSDVMVVFVADDSDVMFDVGYFDPVELRQAIVRFGQDALASAARRLSADGVRHATRLIEKPVAPGRIAATIVSEADAGNADLIVLGTHGRRGIRRMVMGSVAEGVLRLSRKPVLLVRSEIDE</sequence>
<evidence type="ECO:0000313" key="4">
    <source>
        <dbReference type="Proteomes" id="UP000721236"/>
    </source>
</evidence>
<evidence type="ECO:0000259" key="2">
    <source>
        <dbReference type="Pfam" id="PF00582"/>
    </source>
</evidence>
<dbReference type="Gene3D" id="3.40.50.620">
    <property type="entry name" value="HUPs"/>
    <property type="match status" value="1"/>
</dbReference>
<dbReference type="EMBL" id="CAJZAH010000001">
    <property type="protein sequence ID" value="CAG9166564.1"/>
    <property type="molecule type" value="Genomic_DNA"/>
</dbReference>
<dbReference type="InterPro" id="IPR006016">
    <property type="entry name" value="UspA"/>
</dbReference>
<comment type="caution">
    <text evidence="3">The sequence shown here is derived from an EMBL/GenBank/DDBJ whole genome shotgun (WGS) entry which is preliminary data.</text>
</comment>
<keyword evidence="4" id="KW-1185">Reference proteome</keyword>
<evidence type="ECO:0000256" key="1">
    <source>
        <dbReference type="ARBA" id="ARBA00008791"/>
    </source>
</evidence>
<dbReference type="SUPFAM" id="SSF52402">
    <property type="entry name" value="Adenine nucleotide alpha hydrolases-like"/>
    <property type="match status" value="1"/>
</dbReference>
<feature type="domain" description="UspA" evidence="2">
    <location>
        <begin position="1"/>
        <end position="146"/>
    </location>
</feature>
<dbReference type="Pfam" id="PF00582">
    <property type="entry name" value="Usp"/>
    <property type="match status" value="1"/>
</dbReference>
<dbReference type="PRINTS" id="PR01438">
    <property type="entry name" value="UNVRSLSTRESS"/>
</dbReference>
<dbReference type="InterPro" id="IPR006015">
    <property type="entry name" value="Universal_stress_UspA"/>
</dbReference>
<proteinExistence type="inferred from homology"/>